<evidence type="ECO:0000256" key="5">
    <source>
        <dbReference type="ARBA" id="ARBA00023163"/>
    </source>
</evidence>
<organism evidence="7 8">
    <name type="scientific">Alloalcanivorax gelatiniphagus</name>
    <dbReference type="NCBI Taxonomy" id="1194167"/>
    <lineage>
        <taxon>Bacteria</taxon>
        <taxon>Pseudomonadati</taxon>
        <taxon>Pseudomonadota</taxon>
        <taxon>Gammaproteobacteria</taxon>
        <taxon>Oceanospirillales</taxon>
        <taxon>Alcanivoracaceae</taxon>
        <taxon>Alloalcanivorax</taxon>
    </lineage>
</organism>
<dbReference type="CDD" id="cd07377">
    <property type="entry name" value="WHTH_GntR"/>
    <property type="match status" value="1"/>
</dbReference>
<sequence>MSYADKRYEQLADQLETLIRDQVYPVGGRLPGVRKLGEQHGVSVATVVSACRELEQRGVLEARPRSGFFVCPPPARREAPSLPSVGRRPRAVTGQERLLRMVQAVNDPALVNLGAAVADPDFQPVAGMERAFRTVLREQRRRCVGYEFPPGAPELRAGLARRLAALRCPVSPDNVLITNSCQESVAIALRMLTKPGDTVAIESPTYYGLLQVIDSLGLKALEIPTDPIQGLSLEALTLALERWPVAACVVVPNFSNPLGSGMPDARKQQLLSLLTAHDVPLVEDDIYGDLPLNGPRPLPIKAWDRDGRVYYCASCSKTLSAGLRVGWLVPGADRERAWYLQFINTVSVATPSQLALAHFLDHGQYDRHLRTVRALHARAVARMTARVTELFPAHTRVSRPAGGFVLWLELAADVDTTELAERALEAGVSFAPGALFSASGKFNHCLRLNCAVRWDARVERALGRLAALL</sequence>
<dbReference type="SUPFAM" id="SSF46785">
    <property type="entry name" value="Winged helix' DNA-binding domain"/>
    <property type="match status" value="1"/>
</dbReference>
<dbReference type="InterPro" id="IPR015421">
    <property type="entry name" value="PyrdxlP-dep_Trfase_major"/>
</dbReference>
<dbReference type="Gene3D" id="1.10.10.10">
    <property type="entry name" value="Winged helix-like DNA-binding domain superfamily/Winged helix DNA-binding domain"/>
    <property type="match status" value="1"/>
</dbReference>
<dbReference type="CDD" id="cd00609">
    <property type="entry name" value="AAT_like"/>
    <property type="match status" value="1"/>
</dbReference>
<dbReference type="InterPro" id="IPR015422">
    <property type="entry name" value="PyrdxlP-dep_Trfase_small"/>
</dbReference>
<dbReference type="EMBL" id="VCQT01000022">
    <property type="protein sequence ID" value="TMW13757.1"/>
    <property type="molecule type" value="Genomic_DNA"/>
</dbReference>
<dbReference type="PANTHER" id="PTHR46577">
    <property type="entry name" value="HTH-TYPE TRANSCRIPTIONAL REGULATORY PROTEIN GABR"/>
    <property type="match status" value="1"/>
</dbReference>
<accession>A0ABY2XN10</accession>
<dbReference type="InterPro" id="IPR000524">
    <property type="entry name" value="Tscrpt_reg_HTH_GntR"/>
</dbReference>
<dbReference type="InterPro" id="IPR015424">
    <property type="entry name" value="PyrdxlP-dep_Trfase"/>
</dbReference>
<keyword evidence="7" id="KW-0808">Transferase</keyword>
<dbReference type="InterPro" id="IPR051446">
    <property type="entry name" value="HTH_trans_reg/aminotransferase"/>
</dbReference>
<dbReference type="Gene3D" id="3.90.1150.10">
    <property type="entry name" value="Aspartate Aminotransferase, domain 1"/>
    <property type="match status" value="1"/>
</dbReference>
<dbReference type="Gene3D" id="3.40.640.10">
    <property type="entry name" value="Type I PLP-dependent aspartate aminotransferase-like (Major domain)"/>
    <property type="match status" value="1"/>
</dbReference>
<dbReference type="PROSITE" id="PS50949">
    <property type="entry name" value="HTH_GNTR"/>
    <property type="match status" value="1"/>
</dbReference>
<dbReference type="Pfam" id="PF00392">
    <property type="entry name" value="GntR"/>
    <property type="match status" value="1"/>
</dbReference>
<evidence type="ECO:0000313" key="8">
    <source>
        <dbReference type="Proteomes" id="UP000739180"/>
    </source>
</evidence>
<evidence type="ECO:0000256" key="4">
    <source>
        <dbReference type="ARBA" id="ARBA00023125"/>
    </source>
</evidence>
<name>A0ABY2XN10_9GAMM</name>
<dbReference type="InterPro" id="IPR036390">
    <property type="entry name" value="WH_DNA-bd_sf"/>
</dbReference>
<evidence type="ECO:0000259" key="6">
    <source>
        <dbReference type="PROSITE" id="PS50949"/>
    </source>
</evidence>
<dbReference type="SMART" id="SM00345">
    <property type="entry name" value="HTH_GNTR"/>
    <property type="match status" value="1"/>
</dbReference>
<comment type="similarity">
    <text evidence="1">In the C-terminal section; belongs to the class-I pyridoxal-phosphate-dependent aminotransferase family.</text>
</comment>
<dbReference type="SUPFAM" id="SSF53383">
    <property type="entry name" value="PLP-dependent transferases"/>
    <property type="match status" value="1"/>
</dbReference>
<keyword evidence="3" id="KW-0805">Transcription regulation</keyword>
<dbReference type="PANTHER" id="PTHR46577:SF2">
    <property type="entry name" value="TRANSCRIPTIONAL REGULATORY PROTEIN"/>
    <property type="match status" value="1"/>
</dbReference>
<keyword evidence="7" id="KW-0032">Aminotransferase</keyword>
<evidence type="ECO:0000313" key="7">
    <source>
        <dbReference type="EMBL" id="TMW13757.1"/>
    </source>
</evidence>
<proteinExistence type="inferred from homology"/>
<keyword evidence="4" id="KW-0238">DNA-binding</keyword>
<evidence type="ECO:0000256" key="1">
    <source>
        <dbReference type="ARBA" id="ARBA00005384"/>
    </source>
</evidence>
<protein>
    <submittedName>
        <fullName evidence="7">PLP-dependent aminotransferase family protein</fullName>
    </submittedName>
</protein>
<evidence type="ECO:0000256" key="3">
    <source>
        <dbReference type="ARBA" id="ARBA00023015"/>
    </source>
</evidence>
<keyword evidence="2" id="KW-0663">Pyridoxal phosphate</keyword>
<dbReference type="InterPro" id="IPR036388">
    <property type="entry name" value="WH-like_DNA-bd_sf"/>
</dbReference>
<keyword evidence="5" id="KW-0804">Transcription</keyword>
<dbReference type="Proteomes" id="UP000739180">
    <property type="component" value="Unassembled WGS sequence"/>
</dbReference>
<keyword evidence="8" id="KW-1185">Reference proteome</keyword>
<dbReference type="RefSeq" id="WP_138771797.1">
    <property type="nucleotide sequence ID" value="NZ_JBHSSX010000020.1"/>
</dbReference>
<gene>
    <name evidence="7" type="ORF">FGS76_06420</name>
</gene>
<feature type="domain" description="HTH gntR-type" evidence="6">
    <location>
        <begin position="5"/>
        <end position="73"/>
    </location>
</feature>
<dbReference type="Pfam" id="PF00155">
    <property type="entry name" value="Aminotran_1_2"/>
    <property type="match status" value="1"/>
</dbReference>
<dbReference type="InterPro" id="IPR004839">
    <property type="entry name" value="Aminotransferase_I/II_large"/>
</dbReference>
<reference evidence="7 8" key="1">
    <citation type="submission" date="2019-05" db="EMBL/GenBank/DDBJ databases">
        <title>Genome of Alcanivorax gelatiniphagus, an oil degrading marine bacteria.</title>
        <authorList>
            <person name="Kwon K.K."/>
        </authorList>
    </citation>
    <scope>NUCLEOTIDE SEQUENCE [LARGE SCALE GENOMIC DNA]</scope>
    <source>
        <strain evidence="7 8">MEBiC 08158</strain>
    </source>
</reference>
<comment type="caution">
    <text evidence="7">The sequence shown here is derived from an EMBL/GenBank/DDBJ whole genome shotgun (WGS) entry which is preliminary data.</text>
</comment>
<dbReference type="GO" id="GO:0008483">
    <property type="term" value="F:transaminase activity"/>
    <property type="evidence" value="ECO:0007669"/>
    <property type="project" value="UniProtKB-KW"/>
</dbReference>
<evidence type="ECO:0000256" key="2">
    <source>
        <dbReference type="ARBA" id="ARBA00022898"/>
    </source>
</evidence>